<dbReference type="Pfam" id="PF00628">
    <property type="entry name" value="PHD"/>
    <property type="match status" value="1"/>
</dbReference>
<evidence type="ECO:0000256" key="4">
    <source>
        <dbReference type="SAM" id="MobiDB-lite"/>
    </source>
</evidence>
<evidence type="ECO:0000256" key="1">
    <source>
        <dbReference type="ARBA" id="ARBA00022723"/>
    </source>
</evidence>
<evidence type="ECO:0000313" key="7">
    <source>
        <dbReference type="Proteomes" id="UP000091820"/>
    </source>
</evidence>
<reference evidence="6" key="2">
    <citation type="submission" date="2020-05" db="UniProtKB">
        <authorList>
            <consortium name="EnsemblMetazoa"/>
        </authorList>
    </citation>
    <scope>IDENTIFICATION</scope>
    <source>
        <strain evidence="6">IAEA</strain>
    </source>
</reference>
<keyword evidence="7" id="KW-1185">Reference proteome</keyword>
<name>A0A1A9WHF0_9MUSC</name>
<evidence type="ECO:0000256" key="3">
    <source>
        <dbReference type="ARBA" id="ARBA00022833"/>
    </source>
</evidence>
<organism evidence="6 7">
    <name type="scientific">Glossina brevipalpis</name>
    <dbReference type="NCBI Taxonomy" id="37001"/>
    <lineage>
        <taxon>Eukaryota</taxon>
        <taxon>Metazoa</taxon>
        <taxon>Ecdysozoa</taxon>
        <taxon>Arthropoda</taxon>
        <taxon>Hexapoda</taxon>
        <taxon>Insecta</taxon>
        <taxon>Pterygota</taxon>
        <taxon>Neoptera</taxon>
        <taxon>Endopterygota</taxon>
        <taxon>Diptera</taxon>
        <taxon>Brachycera</taxon>
        <taxon>Muscomorpha</taxon>
        <taxon>Hippoboscoidea</taxon>
        <taxon>Glossinidae</taxon>
        <taxon>Glossina</taxon>
    </lineage>
</organism>
<protein>
    <recommendedName>
        <fullName evidence="5">PHD-type domain-containing protein</fullName>
    </recommendedName>
</protein>
<dbReference type="Gene3D" id="3.30.40.10">
    <property type="entry name" value="Zinc/RING finger domain, C3HC4 (zinc finger)"/>
    <property type="match status" value="1"/>
</dbReference>
<evidence type="ECO:0000259" key="5">
    <source>
        <dbReference type="Pfam" id="PF00628"/>
    </source>
</evidence>
<dbReference type="EnsemblMetazoa" id="GBRI019840-RA">
    <property type="protein sequence ID" value="GBRI019840-PA"/>
    <property type="gene ID" value="GBRI019840"/>
</dbReference>
<reference evidence="7" key="1">
    <citation type="submission" date="2014-03" db="EMBL/GenBank/DDBJ databases">
        <authorList>
            <person name="Aksoy S."/>
            <person name="Warren W."/>
            <person name="Wilson R.K."/>
        </authorList>
    </citation>
    <scope>NUCLEOTIDE SEQUENCE [LARGE SCALE GENOMIC DNA]</scope>
    <source>
        <strain evidence="7">IAEA</strain>
    </source>
</reference>
<keyword evidence="2" id="KW-0863">Zinc-finger</keyword>
<dbReference type="SUPFAM" id="SSF57903">
    <property type="entry name" value="FYVE/PHD zinc finger"/>
    <property type="match status" value="1"/>
</dbReference>
<dbReference type="InterPro" id="IPR011011">
    <property type="entry name" value="Znf_FYVE_PHD"/>
</dbReference>
<dbReference type="GO" id="GO:0008270">
    <property type="term" value="F:zinc ion binding"/>
    <property type="evidence" value="ECO:0007669"/>
    <property type="project" value="UniProtKB-KW"/>
</dbReference>
<keyword evidence="1" id="KW-0479">Metal-binding</keyword>
<dbReference type="Proteomes" id="UP000091820">
    <property type="component" value="Unassembled WGS sequence"/>
</dbReference>
<accession>A0A1A9WHF0</accession>
<proteinExistence type="predicted"/>
<feature type="region of interest" description="Disordered" evidence="4">
    <location>
        <begin position="132"/>
        <end position="152"/>
    </location>
</feature>
<feature type="domain" description="PHD-type" evidence="5">
    <location>
        <begin position="8"/>
        <end position="58"/>
    </location>
</feature>
<dbReference type="InterPro" id="IPR019787">
    <property type="entry name" value="Znf_PHD-finger"/>
</dbReference>
<evidence type="ECO:0000256" key="2">
    <source>
        <dbReference type="ARBA" id="ARBA00022771"/>
    </source>
</evidence>
<sequence length="189" mass="20854">MDCLYTNCNSKTGTDYDRLLICWLCQRLGHPKCAGLTARAADAAVDSSKGLRWSCPECRSRDIDFYRLFGQTKVRNERKNWRAWQRNLPRKWLSASIRSVANGPSSTSSVYILIPDAVSSTAPVMTNSPEASADLVDLSSPNPLSSEKDASLPVQIDQTVPLDDRSATNIISLRFIPGLMETTSPKGQT</sequence>
<keyword evidence="3" id="KW-0862">Zinc</keyword>
<dbReference type="InterPro" id="IPR013083">
    <property type="entry name" value="Znf_RING/FYVE/PHD"/>
</dbReference>
<dbReference type="AlphaFoldDB" id="A0A1A9WHF0"/>
<evidence type="ECO:0000313" key="6">
    <source>
        <dbReference type="EnsemblMetazoa" id="GBRI019840-PA"/>
    </source>
</evidence>
<dbReference type="VEuPathDB" id="VectorBase:GBRI019840"/>